<dbReference type="PROSITE" id="PS50850">
    <property type="entry name" value="MFS"/>
    <property type="match status" value="1"/>
</dbReference>
<organism evidence="8 9">
    <name type="scientific">Sphaerisporangium rhizosphaerae</name>
    <dbReference type="NCBI Taxonomy" id="2269375"/>
    <lineage>
        <taxon>Bacteria</taxon>
        <taxon>Bacillati</taxon>
        <taxon>Actinomycetota</taxon>
        <taxon>Actinomycetes</taxon>
        <taxon>Streptosporangiales</taxon>
        <taxon>Streptosporangiaceae</taxon>
        <taxon>Sphaerisporangium</taxon>
    </lineage>
</organism>
<feature type="transmembrane region" description="Helical" evidence="6">
    <location>
        <begin position="354"/>
        <end position="375"/>
    </location>
</feature>
<evidence type="ECO:0000256" key="5">
    <source>
        <dbReference type="SAM" id="MobiDB-lite"/>
    </source>
</evidence>
<comment type="subcellular location">
    <subcellularLocation>
        <location evidence="1">Cell membrane</location>
        <topology evidence="1">Multi-pass membrane protein</topology>
    </subcellularLocation>
</comment>
<feature type="transmembrane region" description="Helical" evidence="6">
    <location>
        <begin position="97"/>
        <end position="120"/>
    </location>
</feature>
<dbReference type="Proteomes" id="UP001596496">
    <property type="component" value="Unassembled WGS sequence"/>
</dbReference>
<feature type="transmembrane region" description="Helical" evidence="6">
    <location>
        <begin position="417"/>
        <end position="438"/>
    </location>
</feature>
<comment type="caution">
    <text evidence="8">The sequence shown here is derived from an EMBL/GenBank/DDBJ whole genome shotgun (WGS) entry which is preliminary data.</text>
</comment>
<feature type="transmembrane region" description="Helical" evidence="6">
    <location>
        <begin position="263"/>
        <end position="287"/>
    </location>
</feature>
<dbReference type="InterPro" id="IPR020846">
    <property type="entry name" value="MFS_dom"/>
</dbReference>
<dbReference type="CDD" id="cd17339">
    <property type="entry name" value="MFS_NIMT_CynX_like"/>
    <property type="match status" value="1"/>
</dbReference>
<protein>
    <submittedName>
        <fullName evidence="8">MFS transporter</fullName>
    </submittedName>
</protein>
<feature type="transmembrane region" description="Helical" evidence="6">
    <location>
        <begin position="387"/>
        <end position="411"/>
    </location>
</feature>
<feature type="transmembrane region" description="Helical" evidence="6">
    <location>
        <begin position="330"/>
        <end position="348"/>
    </location>
</feature>
<keyword evidence="9" id="KW-1185">Reference proteome</keyword>
<evidence type="ECO:0000256" key="4">
    <source>
        <dbReference type="ARBA" id="ARBA00023136"/>
    </source>
</evidence>
<feature type="transmembrane region" description="Helical" evidence="6">
    <location>
        <begin position="60"/>
        <end position="77"/>
    </location>
</feature>
<dbReference type="InterPro" id="IPR011701">
    <property type="entry name" value="MFS"/>
</dbReference>
<evidence type="ECO:0000256" key="1">
    <source>
        <dbReference type="ARBA" id="ARBA00004651"/>
    </source>
</evidence>
<evidence type="ECO:0000256" key="3">
    <source>
        <dbReference type="ARBA" id="ARBA00022989"/>
    </source>
</evidence>
<keyword evidence="2 6" id="KW-0812">Transmembrane</keyword>
<dbReference type="PANTHER" id="PTHR23523:SF2">
    <property type="entry name" value="2-NITROIMIDAZOLE TRANSPORTER"/>
    <property type="match status" value="1"/>
</dbReference>
<dbReference type="SUPFAM" id="SSF103473">
    <property type="entry name" value="MFS general substrate transporter"/>
    <property type="match status" value="1"/>
</dbReference>
<dbReference type="InterPro" id="IPR036259">
    <property type="entry name" value="MFS_trans_sf"/>
</dbReference>
<feature type="region of interest" description="Disordered" evidence="5">
    <location>
        <begin position="1"/>
        <end position="57"/>
    </location>
</feature>
<feature type="transmembrane region" description="Helical" evidence="6">
    <location>
        <begin position="214"/>
        <end position="235"/>
    </location>
</feature>
<proteinExistence type="predicted"/>
<evidence type="ECO:0000313" key="8">
    <source>
        <dbReference type="EMBL" id="MFC7387020.1"/>
    </source>
</evidence>
<dbReference type="Pfam" id="PF07690">
    <property type="entry name" value="MFS_1"/>
    <property type="match status" value="1"/>
</dbReference>
<dbReference type="InterPro" id="IPR052524">
    <property type="entry name" value="MFS_Cyanate_Porter"/>
</dbReference>
<evidence type="ECO:0000313" key="9">
    <source>
        <dbReference type="Proteomes" id="UP001596496"/>
    </source>
</evidence>
<feature type="domain" description="Major facilitator superfamily (MFS) profile" evidence="7">
    <location>
        <begin position="62"/>
        <end position="441"/>
    </location>
</feature>
<dbReference type="RefSeq" id="WP_380830705.1">
    <property type="nucleotide sequence ID" value="NZ_JBHTCG010000033.1"/>
</dbReference>
<sequence>MKPPAAPDPGPERERTPDPTPVGPDAGQEGEGTPESASPPGSGQERERTPAPSAGGGRPAAAGVLLVAGFVLAALNLRPALAGVSPLLSEIMADLGLTPAAGGGITTVMVVCLGLLAPVAPALAARAGLDRTLLIGLLILAAGTLVRGLGGVVTLYAGSAIAGTAIAIMNVVMPGVVKQHFPDRVGLFTGVYVSGLVTGAASASALMVPIEQRYGWRVAACSVAVLALAAALLWAPQAFGRLARGGRAGAGHRPYAALLRSRVTWYVMTFMGVQSLTFYILLAWLPTIFRDSGLPADQAGYLLALTNLAQLAATLTVPSHAGRARSQAPHIVAAALLTAAGYVGVLFWPATVPWLWMIILGVGQGASIALALLIIALRAPDPASVTALSAVAQSSGYLLAALGPFLIGLLHQLSGGWTVPLAVGLAACGLQLVSGVLAGRPPAPLTDSSGPGRRRGGRPG</sequence>
<dbReference type="Gene3D" id="1.20.1250.20">
    <property type="entry name" value="MFS general substrate transporter like domains"/>
    <property type="match status" value="2"/>
</dbReference>
<feature type="transmembrane region" description="Helical" evidence="6">
    <location>
        <begin position="185"/>
        <end position="208"/>
    </location>
</feature>
<dbReference type="PANTHER" id="PTHR23523">
    <property type="match status" value="1"/>
</dbReference>
<accession>A0ABW2PGD6</accession>
<feature type="transmembrane region" description="Helical" evidence="6">
    <location>
        <begin position="132"/>
        <end position="149"/>
    </location>
</feature>
<feature type="transmembrane region" description="Helical" evidence="6">
    <location>
        <begin position="155"/>
        <end position="173"/>
    </location>
</feature>
<gene>
    <name evidence="8" type="ORF">ACFQSB_32750</name>
</gene>
<evidence type="ECO:0000256" key="2">
    <source>
        <dbReference type="ARBA" id="ARBA00022692"/>
    </source>
</evidence>
<keyword evidence="3 6" id="KW-1133">Transmembrane helix</keyword>
<dbReference type="EMBL" id="JBHTCG010000033">
    <property type="protein sequence ID" value="MFC7387020.1"/>
    <property type="molecule type" value="Genomic_DNA"/>
</dbReference>
<name>A0ABW2PGD6_9ACTN</name>
<reference evidence="9" key="1">
    <citation type="journal article" date="2019" name="Int. J. Syst. Evol. Microbiol.">
        <title>The Global Catalogue of Microorganisms (GCM) 10K type strain sequencing project: providing services to taxonomists for standard genome sequencing and annotation.</title>
        <authorList>
            <consortium name="The Broad Institute Genomics Platform"/>
            <consortium name="The Broad Institute Genome Sequencing Center for Infectious Disease"/>
            <person name="Wu L."/>
            <person name="Ma J."/>
        </authorList>
    </citation>
    <scope>NUCLEOTIDE SEQUENCE [LARGE SCALE GENOMIC DNA]</scope>
    <source>
        <strain evidence="9">CECT 7649</strain>
    </source>
</reference>
<feature type="transmembrane region" description="Helical" evidence="6">
    <location>
        <begin position="299"/>
        <end position="318"/>
    </location>
</feature>
<evidence type="ECO:0000259" key="7">
    <source>
        <dbReference type="PROSITE" id="PS50850"/>
    </source>
</evidence>
<evidence type="ECO:0000256" key="6">
    <source>
        <dbReference type="SAM" id="Phobius"/>
    </source>
</evidence>
<keyword evidence="4 6" id="KW-0472">Membrane</keyword>